<evidence type="ECO:0000256" key="2">
    <source>
        <dbReference type="ARBA" id="ARBA00003690"/>
    </source>
</evidence>
<evidence type="ECO:0000256" key="14">
    <source>
        <dbReference type="PIRSR" id="PIRSR602403-1"/>
    </source>
</evidence>
<protein>
    <recommendedName>
        <fullName evidence="18">Cytochrome P450</fullName>
    </recommendedName>
</protein>
<accession>A0AA38M472</accession>
<dbReference type="InterPro" id="IPR001128">
    <property type="entry name" value="Cyt_P450"/>
</dbReference>
<comment type="subcellular location">
    <subcellularLocation>
        <location evidence="4">Endoplasmic reticulum membrane</location>
        <topology evidence="4">Peripheral membrane protein</topology>
    </subcellularLocation>
    <subcellularLocation>
        <location evidence="3">Microsome membrane</location>
        <topology evidence="3">Peripheral membrane protein</topology>
    </subcellularLocation>
</comment>
<keyword evidence="11 14" id="KW-0408">Iron</keyword>
<dbReference type="GO" id="GO:0020037">
    <property type="term" value="F:heme binding"/>
    <property type="evidence" value="ECO:0007669"/>
    <property type="project" value="InterPro"/>
</dbReference>
<dbReference type="PROSITE" id="PS00086">
    <property type="entry name" value="CYTOCHROME_P450"/>
    <property type="match status" value="1"/>
</dbReference>
<dbReference type="Proteomes" id="UP001168821">
    <property type="component" value="Unassembled WGS sequence"/>
</dbReference>
<evidence type="ECO:0000313" key="16">
    <source>
        <dbReference type="EMBL" id="KAJ3642878.1"/>
    </source>
</evidence>
<name>A0AA38M472_9CUCU</name>
<evidence type="ECO:0000256" key="4">
    <source>
        <dbReference type="ARBA" id="ARBA00004406"/>
    </source>
</evidence>
<evidence type="ECO:0000256" key="12">
    <source>
        <dbReference type="ARBA" id="ARBA00023033"/>
    </source>
</evidence>
<evidence type="ECO:0008006" key="18">
    <source>
        <dbReference type="Google" id="ProtNLM"/>
    </source>
</evidence>
<dbReference type="InterPro" id="IPR017972">
    <property type="entry name" value="Cyt_P450_CS"/>
</dbReference>
<dbReference type="Pfam" id="PF00067">
    <property type="entry name" value="p450"/>
    <property type="match status" value="1"/>
</dbReference>
<evidence type="ECO:0000256" key="6">
    <source>
        <dbReference type="ARBA" id="ARBA00022617"/>
    </source>
</evidence>
<evidence type="ECO:0000256" key="10">
    <source>
        <dbReference type="ARBA" id="ARBA00023002"/>
    </source>
</evidence>
<comment type="cofactor">
    <cofactor evidence="1 14">
        <name>heme</name>
        <dbReference type="ChEBI" id="CHEBI:30413"/>
    </cofactor>
</comment>
<dbReference type="AlphaFoldDB" id="A0AA38M472"/>
<dbReference type="EMBL" id="JALNTZ010000008">
    <property type="protein sequence ID" value="KAJ3642878.1"/>
    <property type="molecule type" value="Genomic_DNA"/>
</dbReference>
<dbReference type="GO" id="GO:0016705">
    <property type="term" value="F:oxidoreductase activity, acting on paired donors, with incorporation or reduction of molecular oxygen"/>
    <property type="evidence" value="ECO:0007669"/>
    <property type="project" value="InterPro"/>
</dbReference>
<sequence>MLIYVLLLTVILIALLNGYNFFKKFYTDRKHVEGIHGPPEKFFFGHMYILMADKDEMFTRARKFAKLYYPIYRFSTLYVNIINFLEPDDIELILSSTKHLTKSKIYMFLHNWLGTGLLTSTGAKWHKRRKILTPAFHFSILQQFLNIFNNETVKLVEKLDDECGKIIDVVPPVTNFTLQSIAETAMGLSTIDDSTRKKYKEAIYEIGRIFLSRLEKPWYRINAIYNMSKLAKRESSVIKVLHDFSNNIIAEREKEITSISDHLSTYSKKKRLAMLDLLLSAKHDGADIDHEGIREEVDTFMFEGHDTTSMGISFLLLVLANLQDVQANVLDEILSVLGPNKVPTYDDLQELKYTERCIKETLRLFPSVPLISRYAGEEFVTKTGYTIPKDTVMHVHIFDVHRNEKIYPDPLKFDPDRFLPEIANARHPFAYIPFSAGPRNCIGQRFALMELKTVLCGVLRKFKLEKVDDMNDVEFRPDLVLRPMRDVKVKILPRGLENS</sequence>
<evidence type="ECO:0000256" key="9">
    <source>
        <dbReference type="ARBA" id="ARBA00022848"/>
    </source>
</evidence>
<dbReference type="PRINTS" id="PR00385">
    <property type="entry name" value="P450"/>
</dbReference>
<keyword evidence="10 15" id="KW-0560">Oxidoreductase</keyword>
<keyword evidence="9" id="KW-0492">Microsome</keyword>
<dbReference type="CDD" id="cd20628">
    <property type="entry name" value="CYP4"/>
    <property type="match status" value="1"/>
</dbReference>
<dbReference type="InterPro" id="IPR036396">
    <property type="entry name" value="Cyt_P450_sf"/>
</dbReference>
<feature type="binding site" description="axial binding residue" evidence="14">
    <location>
        <position position="441"/>
    </location>
    <ligand>
        <name>heme</name>
        <dbReference type="ChEBI" id="CHEBI:30413"/>
    </ligand>
    <ligandPart>
        <name>Fe</name>
        <dbReference type="ChEBI" id="CHEBI:18248"/>
    </ligandPart>
</feature>
<evidence type="ECO:0000256" key="1">
    <source>
        <dbReference type="ARBA" id="ARBA00001971"/>
    </source>
</evidence>
<evidence type="ECO:0000256" key="11">
    <source>
        <dbReference type="ARBA" id="ARBA00023004"/>
    </source>
</evidence>
<keyword evidence="12 15" id="KW-0503">Monooxygenase</keyword>
<dbReference type="InterPro" id="IPR002403">
    <property type="entry name" value="Cyt_P450_E_grp-IV"/>
</dbReference>
<comment type="similarity">
    <text evidence="5 15">Belongs to the cytochrome P450 family.</text>
</comment>
<proteinExistence type="inferred from homology"/>
<evidence type="ECO:0000256" key="13">
    <source>
        <dbReference type="ARBA" id="ARBA00023136"/>
    </source>
</evidence>
<dbReference type="GO" id="GO:0004497">
    <property type="term" value="F:monooxygenase activity"/>
    <property type="evidence" value="ECO:0007669"/>
    <property type="project" value="UniProtKB-KW"/>
</dbReference>
<dbReference type="PRINTS" id="PR00465">
    <property type="entry name" value="EP450IV"/>
</dbReference>
<evidence type="ECO:0000313" key="17">
    <source>
        <dbReference type="Proteomes" id="UP001168821"/>
    </source>
</evidence>
<keyword evidence="17" id="KW-1185">Reference proteome</keyword>
<dbReference type="SUPFAM" id="SSF48264">
    <property type="entry name" value="Cytochrome P450"/>
    <property type="match status" value="1"/>
</dbReference>
<dbReference type="Gene3D" id="1.10.630.10">
    <property type="entry name" value="Cytochrome P450"/>
    <property type="match status" value="1"/>
</dbReference>
<evidence type="ECO:0000256" key="7">
    <source>
        <dbReference type="ARBA" id="ARBA00022723"/>
    </source>
</evidence>
<keyword evidence="6 14" id="KW-0349">Heme</keyword>
<dbReference type="GO" id="GO:0005506">
    <property type="term" value="F:iron ion binding"/>
    <property type="evidence" value="ECO:0007669"/>
    <property type="project" value="InterPro"/>
</dbReference>
<keyword evidence="13" id="KW-0472">Membrane</keyword>
<gene>
    <name evidence="16" type="ORF">Zmor_025627</name>
</gene>
<dbReference type="GO" id="GO:0005789">
    <property type="term" value="C:endoplasmic reticulum membrane"/>
    <property type="evidence" value="ECO:0007669"/>
    <property type="project" value="UniProtKB-SubCell"/>
</dbReference>
<evidence type="ECO:0000256" key="8">
    <source>
        <dbReference type="ARBA" id="ARBA00022824"/>
    </source>
</evidence>
<reference evidence="16" key="1">
    <citation type="journal article" date="2023" name="G3 (Bethesda)">
        <title>Whole genome assemblies of Zophobas morio and Tenebrio molitor.</title>
        <authorList>
            <person name="Kaur S."/>
            <person name="Stinson S.A."/>
            <person name="diCenzo G.C."/>
        </authorList>
    </citation>
    <scope>NUCLEOTIDE SEQUENCE</scope>
    <source>
        <strain evidence="16">QUZm001</strain>
    </source>
</reference>
<dbReference type="InterPro" id="IPR050196">
    <property type="entry name" value="Cytochrome_P450_Monoox"/>
</dbReference>
<evidence type="ECO:0000256" key="3">
    <source>
        <dbReference type="ARBA" id="ARBA00004174"/>
    </source>
</evidence>
<evidence type="ECO:0000256" key="5">
    <source>
        <dbReference type="ARBA" id="ARBA00010617"/>
    </source>
</evidence>
<dbReference type="PANTHER" id="PTHR24291:SF189">
    <property type="entry name" value="CYTOCHROME P450 4C3-RELATED"/>
    <property type="match status" value="1"/>
</dbReference>
<organism evidence="16 17">
    <name type="scientific">Zophobas morio</name>
    <dbReference type="NCBI Taxonomy" id="2755281"/>
    <lineage>
        <taxon>Eukaryota</taxon>
        <taxon>Metazoa</taxon>
        <taxon>Ecdysozoa</taxon>
        <taxon>Arthropoda</taxon>
        <taxon>Hexapoda</taxon>
        <taxon>Insecta</taxon>
        <taxon>Pterygota</taxon>
        <taxon>Neoptera</taxon>
        <taxon>Endopterygota</taxon>
        <taxon>Coleoptera</taxon>
        <taxon>Polyphaga</taxon>
        <taxon>Cucujiformia</taxon>
        <taxon>Tenebrionidae</taxon>
        <taxon>Zophobas</taxon>
    </lineage>
</organism>
<dbReference type="PANTHER" id="PTHR24291">
    <property type="entry name" value="CYTOCHROME P450 FAMILY 4"/>
    <property type="match status" value="1"/>
</dbReference>
<keyword evidence="8" id="KW-0256">Endoplasmic reticulum</keyword>
<evidence type="ECO:0000256" key="15">
    <source>
        <dbReference type="RuleBase" id="RU000461"/>
    </source>
</evidence>
<keyword evidence="7 14" id="KW-0479">Metal-binding</keyword>
<comment type="caution">
    <text evidence="16">The sequence shown here is derived from an EMBL/GenBank/DDBJ whole genome shotgun (WGS) entry which is preliminary data.</text>
</comment>
<comment type="function">
    <text evidence="2">May be involved in the metabolism of insect hormones and in the breakdown of synthetic insecticides.</text>
</comment>